<dbReference type="SUPFAM" id="SSF54862">
    <property type="entry name" value="4Fe-4S ferredoxins"/>
    <property type="match status" value="1"/>
</dbReference>
<proteinExistence type="predicted"/>
<evidence type="ECO:0000256" key="3">
    <source>
        <dbReference type="ARBA" id="ARBA00023004"/>
    </source>
</evidence>
<dbReference type="Pfam" id="PF13237">
    <property type="entry name" value="Fer4_10"/>
    <property type="match status" value="1"/>
</dbReference>
<dbReference type="InterPro" id="IPR017900">
    <property type="entry name" value="4Fe4S_Fe_S_CS"/>
</dbReference>
<evidence type="ECO:0000313" key="6">
    <source>
        <dbReference type="EMBL" id="KKN10407.1"/>
    </source>
</evidence>
<dbReference type="InterPro" id="IPR050572">
    <property type="entry name" value="Fe-S_Ferredoxin"/>
</dbReference>
<feature type="domain" description="4Fe-4S ferredoxin-type" evidence="5">
    <location>
        <begin position="6"/>
        <end position="35"/>
    </location>
</feature>
<dbReference type="Gene3D" id="3.30.70.20">
    <property type="match status" value="1"/>
</dbReference>
<organism evidence="6">
    <name type="scientific">marine sediment metagenome</name>
    <dbReference type="NCBI Taxonomy" id="412755"/>
    <lineage>
        <taxon>unclassified sequences</taxon>
        <taxon>metagenomes</taxon>
        <taxon>ecological metagenomes</taxon>
    </lineage>
</organism>
<comment type="caution">
    <text evidence="6">The sequence shown here is derived from an EMBL/GenBank/DDBJ whole genome shotgun (WGS) entry which is preliminary data.</text>
</comment>
<dbReference type="EMBL" id="LAZR01004247">
    <property type="protein sequence ID" value="KKN10407.1"/>
    <property type="molecule type" value="Genomic_DNA"/>
</dbReference>
<keyword evidence="1" id="KW-0004">4Fe-4S</keyword>
<evidence type="ECO:0000256" key="2">
    <source>
        <dbReference type="ARBA" id="ARBA00022723"/>
    </source>
</evidence>
<evidence type="ECO:0000259" key="5">
    <source>
        <dbReference type="PROSITE" id="PS51379"/>
    </source>
</evidence>
<keyword evidence="2" id="KW-0479">Metal-binding</keyword>
<dbReference type="Gene3D" id="3.30.70.3270">
    <property type="match status" value="1"/>
</dbReference>
<feature type="domain" description="4Fe-4S ferredoxin-type" evidence="5">
    <location>
        <begin position="42"/>
        <end position="63"/>
    </location>
</feature>
<dbReference type="PANTHER" id="PTHR43687:SF1">
    <property type="entry name" value="FERREDOXIN III"/>
    <property type="match status" value="1"/>
</dbReference>
<keyword evidence="3" id="KW-0408">Iron</keyword>
<keyword evidence="4" id="KW-0411">Iron-sulfur</keyword>
<dbReference type="PROSITE" id="PS51379">
    <property type="entry name" value="4FE4S_FER_2"/>
    <property type="match status" value="2"/>
</dbReference>
<sequence>MAKKKGTVHIDHNRCKLCGICVSICPVQNYKINQHKLKELGKCIACMQCERYCPDMALIIDTKDGKDTPTG</sequence>
<gene>
    <name evidence="6" type="ORF">LCGC14_1036920</name>
</gene>
<dbReference type="InterPro" id="IPR017896">
    <property type="entry name" value="4Fe4S_Fe-S-bd"/>
</dbReference>
<accession>A0A0F9NEK1</accession>
<dbReference type="AlphaFoldDB" id="A0A0F9NEK1"/>
<name>A0A0F9NEK1_9ZZZZ</name>
<evidence type="ECO:0000256" key="4">
    <source>
        <dbReference type="ARBA" id="ARBA00023014"/>
    </source>
</evidence>
<dbReference type="GO" id="GO:0051539">
    <property type="term" value="F:4 iron, 4 sulfur cluster binding"/>
    <property type="evidence" value="ECO:0007669"/>
    <property type="project" value="UniProtKB-KW"/>
</dbReference>
<protein>
    <recommendedName>
        <fullName evidence="5">4Fe-4S ferredoxin-type domain-containing protein</fullName>
    </recommendedName>
</protein>
<dbReference type="PANTHER" id="PTHR43687">
    <property type="entry name" value="ADENYLYLSULFATE REDUCTASE, BETA SUBUNIT"/>
    <property type="match status" value="1"/>
</dbReference>
<evidence type="ECO:0000256" key="1">
    <source>
        <dbReference type="ARBA" id="ARBA00022485"/>
    </source>
</evidence>
<dbReference type="GO" id="GO:0046872">
    <property type="term" value="F:metal ion binding"/>
    <property type="evidence" value="ECO:0007669"/>
    <property type="project" value="UniProtKB-KW"/>
</dbReference>
<reference evidence="6" key="1">
    <citation type="journal article" date="2015" name="Nature">
        <title>Complex archaea that bridge the gap between prokaryotes and eukaryotes.</title>
        <authorList>
            <person name="Spang A."/>
            <person name="Saw J.H."/>
            <person name="Jorgensen S.L."/>
            <person name="Zaremba-Niedzwiedzka K."/>
            <person name="Martijn J."/>
            <person name="Lind A.E."/>
            <person name="van Eijk R."/>
            <person name="Schleper C."/>
            <person name="Guy L."/>
            <person name="Ettema T.J."/>
        </authorList>
    </citation>
    <scope>NUCLEOTIDE SEQUENCE</scope>
</reference>
<dbReference type="PROSITE" id="PS00198">
    <property type="entry name" value="4FE4S_FER_1"/>
    <property type="match status" value="2"/>
</dbReference>